<dbReference type="Gene3D" id="2.40.50.40">
    <property type="match status" value="1"/>
</dbReference>
<evidence type="ECO:0008006" key="8">
    <source>
        <dbReference type="Google" id="ProtNLM"/>
    </source>
</evidence>
<evidence type="ECO:0000313" key="6">
    <source>
        <dbReference type="EMBL" id="ELR08018.1"/>
    </source>
</evidence>
<comment type="subunit">
    <text evidence="1">Component of the NuA4 histone acetyltransferase complex.</text>
</comment>
<gene>
    <name evidence="6" type="ORF">GMDG_02856</name>
</gene>
<evidence type="ECO:0000256" key="2">
    <source>
        <dbReference type="ARBA" id="ARBA00022884"/>
    </source>
</evidence>
<dbReference type="OrthoDB" id="4364638at2759"/>
<evidence type="ECO:0000259" key="4">
    <source>
        <dbReference type="PROSITE" id="PS50013"/>
    </source>
</evidence>
<dbReference type="InterPro" id="IPR000953">
    <property type="entry name" value="Chromo/chromo_shadow_dom"/>
</dbReference>
<keyword evidence="2" id="KW-0694">RNA-binding</keyword>
<dbReference type="InterPro" id="IPR012337">
    <property type="entry name" value="RNaseH-like_sf"/>
</dbReference>
<dbReference type="InterPro" id="IPR001584">
    <property type="entry name" value="Integrase_cat-core"/>
</dbReference>
<dbReference type="PANTHER" id="PTHR37984">
    <property type="entry name" value="PROTEIN CBG26694"/>
    <property type="match status" value="1"/>
</dbReference>
<dbReference type="VEuPathDB" id="FungiDB:GMDG_02856"/>
<dbReference type="PROSITE" id="PS50994">
    <property type="entry name" value="INTEGRASE"/>
    <property type="match status" value="1"/>
</dbReference>
<dbReference type="InterPro" id="IPR050951">
    <property type="entry name" value="Retrovirus_Pol_polyprotein"/>
</dbReference>
<feature type="region of interest" description="Disordered" evidence="3">
    <location>
        <begin position="361"/>
        <end position="415"/>
    </location>
</feature>
<dbReference type="InParanoid" id="L8G5R4"/>
<proteinExistence type="predicted"/>
<evidence type="ECO:0000313" key="7">
    <source>
        <dbReference type="Proteomes" id="UP000011064"/>
    </source>
</evidence>
<dbReference type="InterPro" id="IPR016197">
    <property type="entry name" value="Chromo-like_dom_sf"/>
</dbReference>
<evidence type="ECO:0000256" key="3">
    <source>
        <dbReference type="SAM" id="MobiDB-lite"/>
    </source>
</evidence>
<dbReference type="STRING" id="658429.L8G5R4"/>
<dbReference type="SMART" id="SM00298">
    <property type="entry name" value="CHROMO"/>
    <property type="match status" value="1"/>
</dbReference>
<feature type="compositionally biased region" description="Basic and acidic residues" evidence="3">
    <location>
        <begin position="369"/>
        <end position="379"/>
    </location>
</feature>
<dbReference type="GO" id="GO:0015074">
    <property type="term" value="P:DNA integration"/>
    <property type="evidence" value="ECO:0007669"/>
    <property type="project" value="InterPro"/>
</dbReference>
<dbReference type="PANTHER" id="PTHR37984:SF5">
    <property type="entry name" value="PROTEIN NYNRIN-LIKE"/>
    <property type="match status" value="1"/>
</dbReference>
<dbReference type="InterPro" id="IPR036397">
    <property type="entry name" value="RNaseH_sf"/>
</dbReference>
<feature type="region of interest" description="Disordered" evidence="3">
    <location>
        <begin position="429"/>
        <end position="451"/>
    </location>
</feature>
<feature type="domain" description="Chromo" evidence="4">
    <location>
        <begin position="240"/>
        <end position="298"/>
    </location>
</feature>
<dbReference type="GO" id="GO:0005634">
    <property type="term" value="C:nucleus"/>
    <property type="evidence" value="ECO:0007669"/>
    <property type="project" value="UniProtKB-ARBA"/>
</dbReference>
<dbReference type="EMBL" id="GL573210">
    <property type="protein sequence ID" value="ELR08018.1"/>
    <property type="molecule type" value="Genomic_DNA"/>
</dbReference>
<dbReference type="GO" id="GO:0003723">
    <property type="term" value="F:RNA binding"/>
    <property type="evidence" value="ECO:0007669"/>
    <property type="project" value="UniProtKB-KW"/>
</dbReference>
<accession>L8G5R4</accession>
<dbReference type="HOGENOM" id="CLU_607096_0_0_1"/>
<sequence>MAQLFIEWIYRFGHTPESIVSDRGPQFVSSFWQEFCQIIGIKIKLSTAYHKQTDGQTEIMNRYIDQRLRPFVSHYQGNWSELIPIMDHVQMTLPHASIGMTPYRLKYGTDPRTSWDWNTLKSTNPRETLNREEAKAVADECIPHGSTQRKTWQRHKRKCLSTQIDAKGPSTGTHKLGQQWVGPYTVSERIGHAFRLELPTGSQIHDVFSPDVLMKDPNNPLPGQDPPEPSSELIDGVEEWEVEKILAVRLHWKQLQYQVSWVGYDPDPEWYPASNFMNSPHKLREFHTEYPELPGPPQELLGWVSAGKARGTKLRSREGQQSGRNRVVAIYDSNYPLIQGALTTVTLAGATLPKRLTGIATSGYHHERRRVEATPREESGPSPLRHSSPTPSLPILHTKGALPLPLPPPPSFLRPARTGTIAAVAATAGSLPTAATTSSRRAGTPPCSVQR</sequence>
<dbReference type="GO" id="GO:0006338">
    <property type="term" value="P:chromatin remodeling"/>
    <property type="evidence" value="ECO:0007669"/>
    <property type="project" value="UniProtKB-ARBA"/>
</dbReference>
<dbReference type="Proteomes" id="UP000011064">
    <property type="component" value="Unassembled WGS sequence"/>
</dbReference>
<keyword evidence="7" id="KW-1185">Reference proteome</keyword>
<dbReference type="SUPFAM" id="SSF53098">
    <property type="entry name" value="Ribonuclease H-like"/>
    <property type="match status" value="1"/>
</dbReference>
<dbReference type="SUPFAM" id="SSF54160">
    <property type="entry name" value="Chromo domain-like"/>
    <property type="match status" value="1"/>
</dbReference>
<feature type="compositionally biased region" description="Low complexity" evidence="3">
    <location>
        <begin position="429"/>
        <end position="442"/>
    </location>
</feature>
<organism evidence="6 7">
    <name type="scientific">Pseudogymnoascus destructans (strain ATCC MYA-4855 / 20631-21)</name>
    <name type="common">Bat white-nose syndrome fungus</name>
    <name type="synonym">Geomyces destructans</name>
    <dbReference type="NCBI Taxonomy" id="658429"/>
    <lineage>
        <taxon>Eukaryota</taxon>
        <taxon>Fungi</taxon>
        <taxon>Dikarya</taxon>
        <taxon>Ascomycota</taxon>
        <taxon>Pezizomycotina</taxon>
        <taxon>Leotiomycetes</taxon>
        <taxon>Thelebolales</taxon>
        <taxon>Thelebolaceae</taxon>
        <taxon>Pseudogymnoascus</taxon>
    </lineage>
</organism>
<dbReference type="Gene3D" id="3.30.420.10">
    <property type="entry name" value="Ribonuclease H-like superfamily/Ribonuclease H"/>
    <property type="match status" value="1"/>
</dbReference>
<dbReference type="CDD" id="cd00024">
    <property type="entry name" value="CD_CSD"/>
    <property type="match status" value="1"/>
</dbReference>
<dbReference type="PROSITE" id="PS50013">
    <property type="entry name" value="CHROMO_2"/>
    <property type="match status" value="1"/>
</dbReference>
<dbReference type="AlphaFoldDB" id="L8G5R4"/>
<feature type="domain" description="Integrase catalytic" evidence="5">
    <location>
        <begin position="1"/>
        <end position="110"/>
    </location>
</feature>
<reference evidence="7" key="1">
    <citation type="submission" date="2010-09" db="EMBL/GenBank/DDBJ databases">
        <title>The genome sequence of Geomyces destructans 20631-21.</title>
        <authorList>
            <consortium name="The Broad Institute Genome Sequencing Platform"/>
            <person name="Cuomo C.A."/>
            <person name="Blehert D.S."/>
            <person name="Lorch J.M."/>
            <person name="Young S.K."/>
            <person name="Zeng Q."/>
            <person name="Gargeya S."/>
            <person name="Fitzgerald M."/>
            <person name="Haas B."/>
            <person name="Abouelleil A."/>
            <person name="Alvarado L."/>
            <person name="Arachchi H.M."/>
            <person name="Berlin A."/>
            <person name="Brown A."/>
            <person name="Chapman S.B."/>
            <person name="Chen Z."/>
            <person name="Dunbar C."/>
            <person name="Freedman E."/>
            <person name="Gearin G."/>
            <person name="Gellesch M."/>
            <person name="Goldberg J."/>
            <person name="Griggs A."/>
            <person name="Gujja S."/>
            <person name="Heiman D."/>
            <person name="Howarth C."/>
            <person name="Larson L."/>
            <person name="Lui A."/>
            <person name="MacDonald P.J.P."/>
            <person name="Montmayeur A."/>
            <person name="Murphy C."/>
            <person name="Neiman D."/>
            <person name="Pearson M."/>
            <person name="Priest M."/>
            <person name="Roberts A."/>
            <person name="Saif S."/>
            <person name="Shea T."/>
            <person name="Shenoy N."/>
            <person name="Sisk P."/>
            <person name="Stolte C."/>
            <person name="Sykes S."/>
            <person name="Wortman J."/>
            <person name="Nusbaum C."/>
            <person name="Birren B."/>
        </authorList>
    </citation>
    <scope>NUCLEOTIDE SEQUENCE [LARGE SCALE GENOMIC DNA]</scope>
    <source>
        <strain evidence="7">ATCC MYA-4855 / 20631-21</strain>
    </source>
</reference>
<evidence type="ECO:0000259" key="5">
    <source>
        <dbReference type="PROSITE" id="PS50994"/>
    </source>
</evidence>
<evidence type="ECO:0000256" key="1">
    <source>
        <dbReference type="ARBA" id="ARBA00011353"/>
    </source>
</evidence>
<protein>
    <recommendedName>
        <fullName evidence="8">Integrase catalytic domain-containing protein</fullName>
    </recommendedName>
</protein>
<name>L8G5R4_PSED2</name>